<accession>A0A921UXQ4</accession>
<feature type="compositionally biased region" description="Low complexity" evidence="1">
    <location>
        <begin position="138"/>
        <end position="172"/>
    </location>
</feature>
<dbReference type="AlphaFoldDB" id="A0A921UXQ4"/>
<gene>
    <name evidence="2" type="ORF">BDA96_02G377200</name>
</gene>
<reference evidence="2" key="2">
    <citation type="submission" date="2020-10" db="EMBL/GenBank/DDBJ databases">
        <authorList>
            <person name="Cooper E.A."/>
            <person name="Brenton Z.W."/>
            <person name="Flinn B.S."/>
            <person name="Jenkins J."/>
            <person name="Shu S."/>
            <person name="Flowers D."/>
            <person name="Luo F."/>
            <person name="Wang Y."/>
            <person name="Xia P."/>
            <person name="Barry K."/>
            <person name="Daum C."/>
            <person name="Lipzen A."/>
            <person name="Yoshinaga Y."/>
            <person name="Schmutz J."/>
            <person name="Saski C."/>
            <person name="Vermerris W."/>
            <person name="Kresovich S."/>
        </authorList>
    </citation>
    <scope>NUCLEOTIDE SEQUENCE</scope>
</reference>
<feature type="compositionally biased region" description="Polar residues" evidence="1">
    <location>
        <begin position="128"/>
        <end position="137"/>
    </location>
</feature>
<dbReference type="PANTHER" id="PTHR33922">
    <property type="entry name" value="OS01G0888066 PROTEIN-RELATED"/>
    <property type="match status" value="1"/>
</dbReference>
<comment type="caution">
    <text evidence="2">The sequence shown here is derived from an EMBL/GenBank/DDBJ whole genome shotgun (WGS) entry which is preliminary data.</text>
</comment>
<feature type="compositionally biased region" description="Low complexity" evidence="1">
    <location>
        <begin position="117"/>
        <end position="127"/>
    </location>
</feature>
<feature type="compositionally biased region" description="Polar residues" evidence="1">
    <location>
        <begin position="30"/>
        <end position="42"/>
    </location>
</feature>
<dbReference type="PANTHER" id="PTHR33922:SF2">
    <property type="entry name" value="OS07G0589600 PROTEIN"/>
    <property type="match status" value="1"/>
</dbReference>
<feature type="region of interest" description="Disordered" evidence="1">
    <location>
        <begin position="117"/>
        <end position="215"/>
    </location>
</feature>
<name>A0A921UXQ4_SORBI</name>
<protein>
    <submittedName>
        <fullName evidence="2">Uncharacterized protein</fullName>
    </submittedName>
</protein>
<dbReference type="EMBL" id="CM027681">
    <property type="protein sequence ID" value="KAG0545621.1"/>
    <property type="molecule type" value="Genomic_DNA"/>
</dbReference>
<feature type="region of interest" description="Disordered" evidence="1">
    <location>
        <begin position="1"/>
        <end position="71"/>
    </location>
</feature>
<sequence length="336" mass="34904">MTERDHHIISPFYSSMIKPNKPKRRPQHYENLTISSPHSFSLDQEKNPTMADAAAAQSRADAEADGHGPTSDSADDFEFCILSSGGIVPAGKGAGTDMCVADEVFCQGKLLPLRPSSAAAGDGASVATTLPRSESAASTVGLVSRSGSRSASSSGSSSGCVSRSQSSKSASSDQGAAIVPPRRSLSSSVFYAHPSPSPQLRRSARPRRSTGSAAQPAAAWGLFRLGVVGVPDVYPPPSRSAADAKIAAAAARGGGSRSARFEQVATAVDRKLGLAALFGDGLGCKCSPDAIEPVRTLEAAKRGRKNDGAKSGGQRVARRSRILDWLEELSIVKEKK</sequence>
<organism evidence="2 3">
    <name type="scientific">Sorghum bicolor</name>
    <name type="common">Sorghum</name>
    <name type="synonym">Sorghum vulgare</name>
    <dbReference type="NCBI Taxonomy" id="4558"/>
    <lineage>
        <taxon>Eukaryota</taxon>
        <taxon>Viridiplantae</taxon>
        <taxon>Streptophyta</taxon>
        <taxon>Embryophyta</taxon>
        <taxon>Tracheophyta</taxon>
        <taxon>Spermatophyta</taxon>
        <taxon>Magnoliopsida</taxon>
        <taxon>Liliopsida</taxon>
        <taxon>Poales</taxon>
        <taxon>Poaceae</taxon>
        <taxon>PACMAD clade</taxon>
        <taxon>Panicoideae</taxon>
        <taxon>Andropogonodae</taxon>
        <taxon>Andropogoneae</taxon>
        <taxon>Sorghinae</taxon>
        <taxon>Sorghum</taxon>
    </lineage>
</organism>
<proteinExistence type="predicted"/>
<evidence type="ECO:0000313" key="3">
    <source>
        <dbReference type="Proteomes" id="UP000807115"/>
    </source>
</evidence>
<evidence type="ECO:0000256" key="1">
    <source>
        <dbReference type="SAM" id="MobiDB-lite"/>
    </source>
</evidence>
<dbReference type="Proteomes" id="UP000807115">
    <property type="component" value="Chromosome 2"/>
</dbReference>
<evidence type="ECO:0000313" key="2">
    <source>
        <dbReference type="EMBL" id="KAG0545621.1"/>
    </source>
</evidence>
<reference evidence="2" key="1">
    <citation type="journal article" date="2019" name="BMC Genomics">
        <title>A new reference genome for Sorghum bicolor reveals high levels of sequence similarity between sweet and grain genotypes: implications for the genetics of sugar metabolism.</title>
        <authorList>
            <person name="Cooper E.A."/>
            <person name="Brenton Z.W."/>
            <person name="Flinn B.S."/>
            <person name="Jenkins J."/>
            <person name="Shu S."/>
            <person name="Flowers D."/>
            <person name="Luo F."/>
            <person name="Wang Y."/>
            <person name="Xia P."/>
            <person name="Barry K."/>
            <person name="Daum C."/>
            <person name="Lipzen A."/>
            <person name="Yoshinaga Y."/>
            <person name="Schmutz J."/>
            <person name="Saski C."/>
            <person name="Vermerris W."/>
            <person name="Kresovich S."/>
        </authorList>
    </citation>
    <scope>NUCLEOTIDE SEQUENCE</scope>
</reference>